<feature type="transmembrane region" description="Helical" evidence="3">
    <location>
        <begin position="349"/>
        <end position="370"/>
    </location>
</feature>
<gene>
    <name evidence="5" type="ORF">WJX81_000255</name>
</gene>
<evidence type="ECO:0000256" key="2">
    <source>
        <dbReference type="SAM" id="MobiDB-lite"/>
    </source>
</evidence>
<feature type="compositionally biased region" description="Gly residues" evidence="2">
    <location>
        <begin position="409"/>
        <end position="421"/>
    </location>
</feature>
<dbReference type="InterPro" id="IPR037185">
    <property type="entry name" value="EmrE-like"/>
</dbReference>
<feature type="transmembrane region" description="Helical" evidence="3">
    <location>
        <begin position="168"/>
        <end position="189"/>
    </location>
</feature>
<dbReference type="Pfam" id="PF00892">
    <property type="entry name" value="EamA"/>
    <property type="match status" value="1"/>
</dbReference>
<feature type="transmembrane region" description="Helical" evidence="3">
    <location>
        <begin position="315"/>
        <end position="337"/>
    </location>
</feature>
<feature type="transmembrane region" description="Helical" evidence="3">
    <location>
        <begin position="245"/>
        <end position="265"/>
    </location>
</feature>
<dbReference type="Proteomes" id="UP001445335">
    <property type="component" value="Unassembled WGS sequence"/>
</dbReference>
<proteinExistence type="inferred from homology"/>
<dbReference type="PANTHER" id="PTHR13146:SF3">
    <property type="entry name" value="EAMA DOMAIN-CONTAINING PROTEIN"/>
    <property type="match status" value="1"/>
</dbReference>
<keyword evidence="3" id="KW-0812">Transmembrane</keyword>
<feature type="transmembrane region" description="Helical" evidence="3">
    <location>
        <begin position="51"/>
        <end position="70"/>
    </location>
</feature>
<dbReference type="AlphaFoldDB" id="A0AAW1S8L1"/>
<feature type="domain" description="EamA" evidence="4">
    <location>
        <begin position="106"/>
        <end position="183"/>
    </location>
</feature>
<feature type="transmembrane region" description="Helical" evidence="3">
    <location>
        <begin position="201"/>
        <end position="224"/>
    </location>
</feature>
<evidence type="ECO:0000256" key="1">
    <source>
        <dbReference type="ARBA" id="ARBA00007635"/>
    </source>
</evidence>
<keyword evidence="3" id="KW-0472">Membrane</keyword>
<feature type="transmembrane region" description="Helical" evidence="3">
    <location>
        <begin position="7"/>
        <end position="31"/>
    </location>
</feature>
<comment type="caution">
    <text evidence="5">The sequence shown here is derived from an EMBL/GenBank/DDBJ whole genome shotgun (WGS) entry which is preliminary data.</text>
</comment>
<evidence type="ECO:0000313" key="5">
    <source>
        <dbReference type="EMBL" id="KAK9841944.1"/>
    </source>
</evidence>
<keyword evidence="6" id="KW-1185">Reference proteome</keyword>
<protein>
    <recommendedName>
        <fullName evidence="4">EamA domain-containing protein</fullName>
    </recommendedName>
</protein>
<organism evidence="5 6">
    <name type="scientific">Elliptochloris bilobata</name>
    <dbReference type="NCBI Taxonomy" id="381761"/>
    <lineage>
        <taxon>Eukaryota</taxon>
        <taxon>Viridiplantae</taxon>
        <taxon>Chlorophyta</taxon>
        <taxon>core chlorophytes</taxon>
        <taxon>Trebouxiophyceae</taxon>
        <taxon>Trebouxiophyceae incertae sedis</taxon>
        <taxon>Elliptochloris clade</taxon>
        <taxon>Elliptochloris</taxon>
    </lineage>
</organism>
<feature type="transmembrane region" description="Helical" evidence="3">
    <location>
        <begin position="114"/>
        <end position="135"/>
    </location>
</feature>
<evidence type="ECO:0000256" key="3">
    <source>
        <dbReference type="SAM" id="Phobius"/>
    </source>
</evidence>
<dbReference type="PANTHER" id="PTHR13146">
    <property type="match status" value="1"/>
</dbReference>
<comment type="similarity">
    <text evidence="1">Belongs to the drug/metabolite transporter (DMT) superfamily. Plant drug/metabolite exporter (P-DME) (TC 2.A.7.4) family.</text>
</comment>
<dbReference type="GO" id="GO:0016020">
    <property type="term" value="C:membrane"/>
    <property type="evidence" value="ECO:0007669"/>
    <property type="project" value="InterPro"/>
</dbReference>
<feature type="transmembrane region" description="Helical" evidence="3">
    <location>
        <begin position="141"/>
        <end position="161"/>
    </location>
</feature>
<dbReference type="Gene3D" id="1.10.3730.20">
    <property type="match status" value="1"/>
</dbReference>
<dbReference type="EMBL" id="JALJOU010000009">
    <property type="protein sequence ID" value="KAK9841944.1"/>
    <property type="molecule type" value="Genomic_DNA"/>
</dbReference>
<feature type="transmembrane region" description="Helical" evidence="3">
    <location>
        <begin position="285"/>
        <end position="303"/>
    </location>
</feature>
<dbReference type="SUPFAM" id="SSF103481">
    <property type="entry name" value="Multidrug resistance efflux transporter EmrE"/>
    <property type="match status" value="1"/>
</dbReference>
<keyword evidence="3" id="KW-1133">Transmembrane helix</keyword>
<accession>A0AAW1S8L1</accession>
<sequence>MAPPGGIGFASILSISGLIIFGTITSLFAKIVYELQGPGRDGVDKYFRKPYFMTTVMFLGMSFCLPLAFLEQWQLRRRQAAASAEEARYPLLNNAVAEESFGNGKERSEWKQTLMLAIPTGFDLVATVLMNVGLLSVTASVYQMMRGAEMLFAALFAVVFLRRTLNRFHLLGILCCVAGITLVGLSSVLSGEGSQTHVVSVPQMLLGMGLIIGSQAVQAAQITFEDYFMADLAIAPLKIVGWEGVIGLVAMVVVMLPVVYVLPGIDGEGVHEDTIDSLHMIGGSRALALLLVVDMAALLLYNFSGMCVTGQLGAVFRTVLETTRTLFVWLVDLVLFYTPLGMGSLGESWSTYSLIQAAGFFVLVSGTLVYGRGDEAEVRKLAAAAEADGLAGAAEEAGTPPRFAPVAVPGGGRGGALGGRPGSLPSAPVAMRHTPSSFKSTMNLAPFSYSGMPRSATFPTDPA</sequence>
<reference evidence="5 6" key="1">
    <citation type="journal article" date="2024" name="Nat. Commun.">
        <title>Phylogenomics reveals the evolutionary origins of lichenization in chlorophyte algae.</title>
        <authorList>
            <person name="Puginier C."/>
            <person name="Libourel C."/>
            <person name="Otte J."/>
            <person name="Skaloud P."/>
            <person name="Haon M."/>
            <person name="Grisel S."/>
            <person name="Petersen M."/>
            <person name="Berrin J.G."/>
            <person name="Delaux P.M."/>
            <person name="Dal Grande F."/>
            <person name="Keller J."/>
        </authorList>
    </citation>
    <scope>NUCLEOTIDE SEQUENCE [LARGE SCALE GENOMIC DNA]</scope>
    <source>
        <strain evidence="5 6">SAG 245.80</strain>
    </source>
</reference>
<feature type="region of interest" description="Disordered" evidence="2">
    <location>
        <begin position="393"/>
        <end position="427"/>
    </location>
</feature>
<dbReference type="InterPro" id="IPR000620">
    <property type="entry name" value="EamA_dom"/>
</dbReference>
<evidence type="ECO:0000313" key="6">
    <source>
        <dbReference type="Proteomes" id="UP001445335"/>
    </source>
</evidence>
<name>A0AAW1S8L1_9CHLO</name>
<evidence type="ECO:0000259" key="4">
    <source>
        <dbReference type="Pfam" id="PF00892"/>
    </source>
</evidence>